<protein>
    <submittedName>
        <fullName evidence="1">Uncharacterized protein</fullName>
    </submittedName>
</protein>
<name>A0A0B0PCL1_GOSAR</name>
<dbReference type="Proteomes" id="UP000032142">
    <property type="component" value="Unassembled WGS sequence"/>
</dbReference>
<reference evidence="2" key="1">
    <citation type="submission" date="2014-09" db="EMBL/GenBank/DDBJ databases">
        <authorList>
            <person name="Mudge J."/>
            <person name="Ramaraj T."/>
            <person name="Lindquist I.E."/>
            <person name="Bharti A.K."/>
            <person name="Sundararajan A."/>
            <person name="Cameron C.T."/>
            <person name="Woodward J.E."/>
            <person name="May G.D."/>
            <person name="Brubaker C."/>
            <person name="Broadhvest J."/>
            <person name="Wilkins T.A."/>
        </authorList>
    </citation>
    <scope>NUCLEOTIDE SEQUENCE</scope>
    <source>
        <strain evidence="2">cv. AKA8401</strain>
    </source>
</reference>
<keyword evidence="2" id="KW-1185">Reference proteome</keyword>
<evidence type="ECO:0000313" key="2">
    <source>
        <dbReference type="Proteomes" id="UP000032142"/>
    </source>
</evidence>
<accession>A0A0B0PCL1</accession>
<proteinExistence type="predicted"/>
<evidence type="ECO:0000313" key="1">
    <source>
        <dbReference type="EMBL" id="KHG21126.1"/>
    </source>
</evidence>
<sequence>MDKKMTCLRKKFSTRCYRYVRNLFEHYVEKDQ</sequence>
<gene>
    <name evidence="1" type="ORF">F383_07644</name>
</gene>
<organism evidence="1 2">
    <name type="scientific">Gossypium arboreum</name>
    <name type="common">Tree cotton</name>
    <name type="synonym">Gossypium nanking</name>
    <dbReference type="NCBI Taxonomy" id="29729"/>
    <lineage>
        <taxon>Eukaryota</taxon>
        <taxon>Viridiplantae</taxon>
        <taxon>Streptophyta</taxon>
        <taxon>Embryophyta</taxon>
        <taxon>Tracheophyta</taxon>
        <taxon>Spermatophyta</taxon>
        <taxon>Magnoliopsida</taxon>
        <taxon>eudicotyledons</taxon>
        <taxon>Gunneridae</taxon>
        <taxon>Pentapetalae</taxon>
        <taxon>rosids</taxon>
        <taxon>malvids</taxon>
        <taxon>Malvales</taxon>
        <taxon>Malvaceae</taxon>
        <taxon>Malvoideae</taxon>
        <taxon>Gossypium</taxon>
    </lineage>
</organism>
<dbReference type="EMBL" id="KN417617">
    <property type="protein sequence ID" value="KHG21126.1"/>
    <property type="molecule type" value="Genomic_DNA"/>
</dbReference>
<dbReference type="AlphaFoldDB" id="A0A0B0PCL1"/>